<evidence type="ECO:0000256" key="2">
    <source>
        <dbReference type="ARBA" id="ARBA00022988"/>
    </source>
</evidence>
<dbReference type="PANTHER" id="PTHR33643:SF1">
    <property type="entry name" value="UREASE ACCESSORY PROTEIN D"/>
    <property type="match status" value="1"/>
</dbReference>
<feature type="region of interest" description="Disordered" evidence="5">
    <location>
        <begin position="1"/>
        <end position="20"/>
    </location>
</feature>
<dbReference type="EMBL" id="VNFH01000004">
    <property type="protein sequence ID" value="TVU71336.1"/>
    <property type="molecule type" value="Genomic_DNA"/>
</dbReference>
<organism evidence="6 7">
    <name type="scientific">Cobetia crustatorum</name>
    <dbReference type="NCBI Taxonomy" id="553385"/>
    <lineage>
        <taxon>Bacteria</taxon>
        <taxon>Pseudomonadati</taxon>
        <taxon>Pseudomonadota</taxon>
        <taxon>Gammaproteobacteria</taxon>
        <taxon>Oceanospirillales</taxon>
        <taxon>Halomonadaceae</taxon>
        <taxon>Cobetia</taxon>
    </lineage>
</organism>
<dbReference type="GO" id="GO:0016151">
    <property type="term" value="F:nickel cation binding"/>
    <property type="evidence" value="ECO:0007669"/>
    <property type="project" value="UniProtKB-UniRule"/>
</dbReference>
<keyword evidence="7" id="KW-1185">Reference proteome</keyword>
<dbReference type="InterPro" id="IPR002669">
    <property type="entry name" value="UreD"/>
</dbReference>
<accession>A0A558HQC5</accession>
<sequence length="305" mass="33569">MTIHTAIPVTPPGDEVNASGHRFDHQRQWQAALSLRFEADSRDGAVPITRLTRRRHHGPLRVQRPFYPEGRHGCCHVYLLHPPGGLVSGDALQITAEVASGAHVLLTTPAAAKLYKADRNGVAWGQHTHLTVAEGATLEWLPQETLAFDGSRGEQTTTIALAGSARCLGWEVLALGRPVGALPFISGHLEQRFRLTRDGKPLWIERQSLDPLHPRFIGTWGQGGCSVQATLWAVGLEDEPAAIEALREGLAPSPHWAVTRRNGVVLLRYLGHERNDAWALCQQAWQILRPLMTGLAAHVPRIWLT</sequence>
<comment type="caution">
    <text evidence="6">The sequence shown here is derived from an EMBL/GenBank/DDBJ whole genome shotgun (WGS) entry which is preliminary data.</text>
</comment>
<proteinExistence type="inferred from homology"/>
<dbReference type="HAMAP" id="MF_01384">
    <property type="entry name" value="UreD"/>
    <property type="match status" value="1"/>
</dbReference>
<evidence type="ECO:0000256" key="1">
    <source>
        <dbReference type="ARBA" id="ARBA00007177"/>
    </source>
</evidence>
<dbReference type="PANTHER" id="PTHR33643">
    <property type="entry name" value="UREASE ACCESSORY PROTEIN D"/>
    <property type="match status" value="1"/>
</dbReference>
<dbReference type="STRING" id="553385.GCA_000591415_02572"/>
<evidence type="ECO:0000313" key="6">
    <source>
        <dbReference type="EMBL" id="TVU71336.1"/>
    </source>
</evidence>
<protein>
    <recommendedName>
        <fullName evidence="4">Urease accessory protein UreD</fullName>
    </recommendedName>
</protein>
<dbReference type="GO" id="GO:0005737">
    <property type="term" value="C:cytoplasm"/>
    <property type="evidence" value="ECO:0007669"/>
    <property type="project" value="UniProtKB-SubCell"/>
</dbReference>
<evidence type="ECO:0000313" key="7">
    <source>
        <dbReference type="Proteomes" id="UP000319941"/>
    </source>
</evidence>
<comment type="function">
    <text evidence="4">Required for maturation of urease via the functional incorporation of the urease nickel metallocenter.</text>
</comment>
<gene>
    <name evidence="4" type="primary">ureD</name>
    <name evidence="6" type="ORF">FQP86_07425</name>
</gene>
<reference evidence="6 7" key="1">
    <citation type="submission" date="2019-07" db="EMBL/GenBank/DDBJ databases">
        <title>Diversity of Bacteria from Kongsfjorden, Arctic.</title>
        <authorList>
            <person name="Yu Y."/>
        </authorList>
    </citation>
    <scope>NUCLEOTIDE SEQUENCE [LARGE SCALE GENOMIC DNA]</scope>
    <source>
        <strain evidence="6 7">SM1923</strain>
    </source>
</reference>
<evidence type="ECO:0000256" key="5">
    <source>
        <dbReference type="SAM" id="MobiDB-lite"/>
    </source>
</evidence>
<comment type="subunit">
    <text evidence="4">UreD, UreF and UreG form a complex that acts as a GTP-hydrolysis-dependent molecular chaperone, activating the urease apoprotein by helping to assemble the nickel containing metallocenter of UreC. The UreE protein probably delivers the nickel.</text>
</comment>
<evidence type="ECO:0000256" key="3">
    <source>
        <dbReference type="ARBA" id="ARBA00023186"/>
    </source>
</evidence>
<keyword evidence="4" id="KW-0963">Cytoplasm</keyword>
<keyword evidence="3 4" id="KW-0143">Chaperone</keyword>
<dbReference type="OrthoDB" id="9798842at2"/>
<comment type="subcellular location">
    <subcellularLocation>
        <location evidence="4">Cytoplasm</location>
    </subcellularLocation>
</comment>
<dbReference type="Proteomes" id="UP000319941">
    <property type="component" value="Unassembled WGS sequence"/>
</dbReference>
<dbReference type="AlphaFoldDB" id="A0A558HQC5"/>
<evidence type="ECO:0000256" key="4">
    <source>
        <dbReference type="HAMAP-Rule" id="MF_01384"/>
    </source>
</evidence>
<dbReference type="RefSeq" id="WP_144727229.1">
    <property type="nucleotide sequence ID" value="NZ_CAWOWR010000097.1"/>
</dbReference>
<dbReference type="Pfam" id="PF01774">
    <property type="entry name" value="UreD"/>
    <property type="match status" value="1"/>
</dbReference>
<name>A0A558HQC5_9GAMM</name>
<keyword evidence="2 4" id="KW-0996">Nickel insertion</keyword>
<comment type="similarity">
    <text evidence="1 4">Belongs to the UreD family.</text>
</comment>